<dbReference type="GO" id="GO:0039536">
    <property type="term" value="P:negative regulation of RIG-I signaling pathway"/>
    <property type="evidence" value="ECO:0007669"/>
    <property type="project" value="InterPro"/>
</dbReference>
<keyword evidence="4" id="KW-1185">Reference proteome</keyword>
<dbReference type="EMBL" id="JAZGQO010000002">
    <property type="protein sequence ID" value="KAK6190941.1"/>
    <property type="molecule type" value="Genomic_DNA"/>
</dbReference>
<evidence type="ECO:0000259" key="2">
    <source>
        <dbReference type="PROSITE" id="PS50174"/>
    </source>
</evidence>
<dbReference type="PROSITE" id="PS50174">
    <property type="entry name" value="G_PATCH"/>
    <property type="match status" value="1"/>
</dbReference>
<dbReference type="PANTHER" id="PTHR14390:SF2">
    <property type="entry name" value="G PATCH DOMAIN-CONTAINING PROTEIN 3"/>
    <property type="match status" value="1"/>
</dbReference>
<dbReference type="GO" id="GO:0045893">
    <property type="term" value="P:positive regulation of DNA-templated transcription"/>
    <property type="evidence" value="ECO:0007669"/>
    <property type="project" value="TreeGrafter"/>
</dbReference>
<feature type="region of interest" description="Disordered" evidence="1">
    <location>
        <begin position="350"/>
        <end position="380"/>
    </location>
</feature>
<organism evidence="3 4">
    <name type="scientific">Patella caerulea</name>
    <name type="common">Rayed Mediterranean limpet</name>
    <dbReference type="NCBI Taxonomy" id="87958"/>
    <lineage>
        <taxon>Eukaryota</taxon>
        <taxon>Metazoa</taxon>
        <taxon>Spiralia</taxon>
        <taxon>Lophotrochozoa</taxon>
        <taxon>Mollusca</taxon>
        <taxon>Gastropoda</taxon>
        <taxon>Patellogastropoda</taxon>
        <taxon>Patelloidea</taxon>
        <taxon>Patellidae</taxon>
        <taxon>Patella</taxon>
    </lineage>
</organism>
<sequence>MASDIDGETCIAVVNNIPPFYHSVDLRNFFSQYIESGRFDCFHFRHRPEKQKPSKVTQCENGHEIESQSVNKNESSSKTSTTCCVIRVKRHNLDDLLRLYNKENWLAKSGESLASVCYISEIRLEKKNENTPNSNSKKSRPTTTTSSNDFYQTRNEKKRIPEERTDFTESDLMKLPELNPPQMMPNGNIGTPTKIFLNFIRECRLPPKIIQKLGLQFPRTKPRKMFGSVPFDYGSEVNDITNSSDSESEIVSPEEDKSFLNAKSRFFPSKTSTVQQVCENSTHSNSKLNQKEIDPFSVPTRTKLLQDKESTASTSVDTGNDYLSKRMAKKAEKRRIRELKAERIEEKLIGDKSESEEDNDDCEEWERHEANYDDPSNQARNNERLFEERIELKWEKGGSGLVFYTDAQYWKKFEGDFDEQCADDWDVDMSGYYEDGAGDKDARDLITMRQEKRRRDGIASRDRFLEEKIGKFEKFTKGVGRKIMENQGWKDGQGLGTTANSGIVNALENDGQHPRNKKGLGFNGEKLKKFGPSFKKKAKNDHLITTIYDDPSVTDPSEPLLRRNEPYIIKHTPGISHINFMKSCE</sequence>
<feature type="compositionally biased region" description="Low complexity" evidence="1">
    <location>
        <begin position="133"/>
        <end position="148"/>
    </location>
</feature>
<dbReference type="GO" id="GO:0032480">
    <property type="term" value="P:negative regulation of type I interferon production"/>
    <property type="evidence" value="ECO:0007669"/>
    <property type="project" value="InterPro"/>
</dbReference>
<dbReference type="GO" id="GO:0003676">
    <property type="term" value="F:nucleic acid binding"/>
    <property type="evidence" value="ECO:0007669"/>
    <property type="project" value="InterPro"/>
</dbReference>
<dbReference type="Pfam" id="PF01585">
    <property type="entry name" value="G-patch"/>
    <property type="match status" value="1"/>
</dbReference>
<feature type="compositionally biased region" description="Acidic residues" evidence="1">
    <location>
        <begin position="354"/>
        <end position="364"/>
    </location>
</feature>
<evidence type="ECO:0000313" key="4">
    <source>
        <dbReference type="Proteomes" id="UP001347796"/>
    </source>
</evidence>
<name>A0AAN8QEH4_PATCE</name>
<evidence type="ECO:0000313" key="3">
    <source>
        <dbReference type="EMBL" id="KAK6190941.1"/>
    </source>
</evidence>
<dbReference type="AlphaFoldDB" id="A0AAN8QEH4"/>
<feature type="domain" description="G-patch" evidence="2">
    <location>
        <begin position="476"/>
        <end position="525"/>
    </location>
</feature>
<evidence type="ECO:0000256" key="1">
    <source>
        <dbReference type="SAM" id="MobiDB-lite"/>
    </source>
</evidence>
<gene>
    <name evidence="3" type="ORF">SNE40_002701</name>
</gene>
<proteinExistence type="predicted"/>
<accession>A0AAN8QEH4</accession>
<comment type="caution">
    <text evidence="3">The sequence shown here is derived from an EMBL/GenBank/DDBJ whole genome shotgun (WGS) entry which is preliminary data.</text>
</comment>
<feature type="compositionally biased region" description="Basic and acidic residues" evidence="1">
    <location>
        <begin position="154"/>
        <end position="169"/>
    </location>
</feature>
<protein>
    <recommendedName>
        <fullName evidence="2">G-patch domain-containing protein</fullName>
    </recommendedName>
</protein>
<reference evidence="3 4" key="1">
    <citation type="submission" date="2024-01" db="EMBL/GenBank/DDBJ databases">
        <title>The genome of the rayed Mediterranean limpet Patella caerulea (Linnaeus, 1758).</title>
        <authorList>
            <person name="Anh-Thu Weber A."/>
            <person name="Halstead-Nussloch G."/>
        </authorList>
    </citation>
    <scope>NUCLEOTIDE SEQUENCE [LARGE SCALE GENOMIC DNA]</scope>
    <source>
        <strain evidence="3">AATW-2023a</strain>
        <tissue evidence="3">Whole specimen</tissue>
    </source>
</reference>
<dbReference type="SMART" id="SM00443">
    <property type="entry name" value="G_patch"/>
    <property type="match status" value="1"/>
</dbReference>
<dbReference type="InterPro" id="IPR040341">
    <property type="entry name" value="GPATCH3"/>
</dbReference>
<dbReference type="Proteomes" id="UP001347796">
    <property type="component" value="Unassembled WGS sequence"/>
</dbReference>
<dbReference type="PANTHER" id="PTHR14390">
    <property type="entry name" value="G PATCH DOMAIN CONTAINING PROTEIN 3"/>
    <property type="match status" value="1"/>
</dbReference>
<dbReference type="InterPro" id="IPR000467">
    <property type="entry name" value="G_patch_dom"/>
</dbReference>
<feature type="region of interest" description="Disordered" evidence="1">
    <location>
        <begin position="128"/>
        <end position="169"/>
    </location>
</feature>